<dbReference type="Proteomes" id="UP000032512">
    <property type="component" value="Unassembled WGS sequence"/>
</dbReference>
<name>A0A0D6ZAW9_9BACI</name>
<feature type="transmembrane region" description="Helical" evidence="1">
    <location>
        <begin position="128"/>
        <end position="147"/>
    </location>
</feature>
<keyword evidence="3" id="KW-1185">Reference proteome</keyword>
<dbReference type="PATRIC" id="fig|285983.3.peg.498"/>
<evidence type="ECO:0000313" key="3">
    <source>
        <dbReference type="Proteomes" id="UP000032512"/>
    </source>
</evidence>
<keyword evidence="1" id="KW-0472">Membrane</keyword>
<accession>A0A0D6ZAW9</accession>
<dbReference type="EMBL" id="JXIQ01000077">
    <property type="protein sequence ID" value="KIY22186.1"/>
    <property type="molecule type" value="Genomic_DNA"/>
</dbReference>
<organism evidence="2 3">
    <name type="scientific">Mesobacillus subterraneus</name>
    <dbReference type="NCBI Taxonomy" id="285983"/>
    <lineage>
        <taxon>Bacteria</taxon>
        <taxon>Bacillati</taxon>
        <taxon>Bacillota</taxon>
        <taxon>Bacilli</taxon>
        <taxon>Bacillales</taxon>
        <taxon>Bacillaceae</taxon>
        <taxon>Mesobacillus</taxon>
    </lineage>
</organism>
<gene>
    <name evidence="2" type="ORF">UB32_09765</name>
</gene>
<evidence type="ECO:0000313" key="2">
    <source>
        <dbReference type="EMBL" id="KIY22186.1"/>
    </source>
</evidence>
<reference evidence="2 3" key="1">
    <citation type="submission" date="2015-01" db="EMBL/GenBank/DDBJ databases">
        <title>Draft genome sequences of the supercritical CO2 tolerant bacteria Bacillus subterraneus MITOT1 and Bacillus cereus MIT0214.</title>
        <authorList>
            <person name="Peet K.C."/>
            <person name="Thompson J.R."/>
        </authorList>
    </citation>
    <scope>NUCLEOTIDE SEQUENCE [LARGE SCALE GENOMIC DNA]</scope>
    <source>
        <strain evidence="2 3">MITOT1</strain>
    </source>
</reference>
<proteinExistence type="predicted"/>
<sequence length="161" mass="19286">MTTVWLFIFLAILSFASLYVLMKKRSVAYVLASYFLSNILITNTGIIINLNLELTKQDPSSQLIFWTQKIPELSLKPALLLWSIYILFSKRTIFRKLIYLFIFQTALVSIEIYFVHINYLEWVHWNIFYGYIRYFVIILLLAIYSFYLEKRIYSDKKGEYV</sequence>
<feature type="transmembrane region" description="Helical" evidence="1">
    <location>
        <begin position="6"/>
        <end position="22"/>
    </location>
</feature>
<evidence type="ECO:0000256" key="1">
    <source>
        <dbReference type="SAM" id="Phobius"/>
    </source>
</evidence>
<dbReference type="AlphaFoldDB" id="A0A0D6ZAW9"/>
<feature type="transmembrane region" description="Helical" evidence="1">
    <location>
        <begin position="29"/>
        <end position="50"/>
    </location>
</feature>
<feature type="transmembrane region" description="Helical" evidence="1">
    <location>
        <begin position="70"/>
        <end position="88"/>
    </location>
</feature>
<protein>
    <submittedName>
        <fullName evidence="2">Uncharacterized protein</fullName>
    </submittedName>
</protein>
<feature type="transmembrane region" description="Helical" evidence="1">
    <location>
        <begin position="97"/>
        <end position="116"/>
    </location>
</feature>
<keyword evidence="1" id="KW-0812">Transmembrane</keyword>
<comment type="caution">
    <text evidence="2">The sequence shown here is derived from an EMBL/GenBank/DDBJ whole genome shotgun (WGS) entry which is preliminary data.</text>
</comment>
<keyword evidence="1" id="KW-1133">Transmembrane helix</keyword>